<keyword evidence="2" id="KW-1185">Reference proteome</keyword>
<evidence type="ECO:0000313" key="2">
    <source>
        <dbReference type="Proteomes" id="UP001064048"/>
    </source>
</evidence>
<dbReference type="EMBL" id="CM046124">
    <property type="protein sequence ID" value="KAI8432589.1"/>
    <property type="molecule type" value="Genomic_DNA"/>
</dbReference>
<reference evidence="1 2" key="1">
    <citation type="journal article" date="2022" name="Genome Biol. Evol.">
        <title>The Spruce Budworm Genome: Reconstructing the Evolutionary History of Antifreeze Proteins.</title>
        <authorList>
            <person name="Beliveau C."/>
            <person name="Gagne P."/>
            <person name="Picq S."/>
            <person name="Vernygora O."/>
            <person name="Keeling C.I."/>
            <person name="Pinkney K."/>
            <person name="Doucet D."/>
            <person name="Wen F."/>
            <person name="Johnston J.S."/>
            <person name="Maaroufi H."/>
            <person name="Boyle B."/>
            <person name="Laroche J."/>
            <person name="Dewar K."/>
            <person name="Juretic N."/>
            <person name="Blackburn G."/>
            <person name="Nisole A."/>
            <person name="Brunet B."/>
            <person name="Brandao M."/>
            <person name="Lumley L."/>
            <person name="Duan J."/>
            <person name="Quan G."/>
            <person name="Lucarotti C.J."/>
            <person name="Roe A.D."/>
            <person name="Sperling F.A.H."/>
            <person name="Levesque R.C."/>
            <person name="Cusson M."/>
        </authorList>
    </citation>
    <scope>NUCLEOTIDE SEQUENCE [LARGE SCALE GENOMIC DNA]</scope>
    <source>
        <strain evidence="1">Glfc:IPQL:Cfum</strain>
    </source>
</reference>
<evidence type="ECO:0000313" key="1">
    <source>
        <dbReference type="EMBL" id="KAI8432589.1"/>
    </source>
</evidence>
<accession>A0ACC0K7Z7</accession>
<protein>
    <submittedName>
        <fullName evidence="1">Uncharacterized protein</fullName>
    </submittedName>
</protein>
<comment type="caution">
    <text evidence="1">The sequence shown here is derived from an EMBL/GenBank/DDBJ whole genome shotgun (WGS) entry which is preliminary data.</text>
</comment>
<organism evidence="1 2">
    <name type="scientific">Choristoneura fumiferana</name>
    <name type="common">Spruce budworm moth</name>
    <name type="synonym">Archips fumiferana</name>
    <dbReference type="NCBI Taxonomy" id="7141"/>
    <lineage>
        <taxon>Eukaryota</taxon>
        <taxon>Metazoa</taxon>
        <taxon>Ecdysozoa</taxon>
        <taxon>Arthropoda</taxon>
        <taxon>Hexapoda</taxon>
        <taxon>Insecta</taxon>
        <taxon>Pterygota</taxon>
        <taxon>Neoptera</taxon>
        <taxon>Endopterygota</taxon>
        <taxon>Lepidoptera</taxon>
        <taxon>Glossata</taxon>
        <taxon>Ditrysia</taxon>
        <taxon>Tortricoidea</taxon>
        <taxon>Tortricidae</taxon>
        <taxon>Tortricinae</taxon>
        <taxon>Choristoneura</taxon>
    </lineage>
</organism>
<name>A0ACC0K7Z7_CHOFU</name>
<gene>
    <name evidence="1" type="ORF">MSG28_013576</name>
</gene>
<dbReference type="Proteomes" id="UP001064048">
    <property type="component" value="Chromosome 24"/>
</dbReference>
<sequence length="741" mass="84383">MDPQHFYGTRHKMRTRSRKVNYIPDSSEDENISDDEDYVLPKPLLHVTIGDSDSNDERDSDDYEGQLEREDDLEDENEVDKGECEDDSEVNEEEHLIEQPSTSKQNKKQKGKKKDKLIWSDEGIEYDDTANVFLGSETLPDEIMRLKTPIEFFKFIFPSAALNLIEEESNIYAAQITEDKFTKVANDDVRKFIGILIYMSVVHLPTTRHYWKEGTYIEKVASTMTCNKFEEIKRFLHFFDKTKELKPNDPNFDKLQKIRPFLNILLDKLRKVPREEFLSIDEQMIPTKARTSGIRQYNAKKPHKWGYLNYVLSGVSGFSYDFEVYAGKHSGPPEGCPDLGVPGNVVQRLLKTVSHNLNFKIFVDNWYTSLPLMANLHKIGILPLGTIQLNRAKDIPLSKKVLMKKPRGHCEVKSTVIDDVQLAVTAWVDNKVVSLCSSYVAAEPICTVKRFQARYTAQWNYGAALLTEADSIRTARAWLLVPSFARCPVCHGPMGEEGRSGHPLGFRFRCAAGGCRATLSPLRGTVFERSRIGVGATLRLLFHFFRGDAVTRLAGDVGVTRRAASRVFTARSHAEARGRTKIGRPRDVVEIDETQLFRRKFHRGRRVRRKTVVFGCISRLMRKVFMAVIPDRKRETLDAMVRAGKHSGGSHLMADSFPAYRNIHTRLGSTQIRWSGSGSHLKRHCIRRASGLGVAAHVGEYLYRHNVLRPLPGDAARFRRLLRDVRRRFPGAGMADVAGPR</sequence>
<proteinExistence type="predicted"/>